<dbReference type="AlphaFoldDB" id="A0AAV7PVA6"/>
<feature type="region of interest" description="Disordered" evidence="1">
    <location>
        <begin position="1"/>
        <end position="25"/>
    </location>
</feature>
<evidence type="ECO:0000256" key="1">
    <source>
        <dbReference type="SAM" id="MobiDB-lite"/>
    </source>
</evidence>
<accession>A0AAV7PVA6</accession>
<reference evidence="2" key="1">
    <citation type="journal article" date="2022" name="bioRxiv">
        <title>Sequencing and chromosome-scale assembly of the giantPleurodeles waltlgenome.</title>
        <authorList>
            <person name="Brown T."/>
            <person name="Elewa A."/>
            <person name="Iarovenko S."/>
            <person name="Subramanian E."/>
            <person name="Araus A.J."/>
            <person name="Petzold A."/>
            <person name="Susuki M."/>
            <person name="Suzuki K.-i.T."/>
            <person name="Hayashi T."/>
            <person name="Toyoda A."/>
            <person name="Oliveira C."/>
            <person name="Osipova E."/>
            <person name="Leigh N.D."/>
            <person name="Simon A."/>
            <person name="Yun M.H."/>
        </authorList>
    </citation>
    <scope>NUCLEOTIDE SEQUENCE</scope>
    <source>
        <strain evidence="2">20211129_DDA</strain>
        <tissue evidence="2">Liver</tissue>
    </source>
</reference>
<dbReference type="EMBL" id="JANPWB010000011">
    <property type="protein sequence ID" value="KAJ1131132.1"/>
    <property type="molecule type" value="Genomic_DNA"/>
</dbReference>
<comment type="caution">
    <text evidence="2">The sequence shown here is derived from an EMBL/GenBank/DDBJ whole genome shotgun (WGS) entry which is preliminary data.</text>
</comment>
<evidence type="ECO:0000313" key="3">
    <source>
        <dbReference type="Proteomes" id="UP001066276"/>
    </source>
</evidence>
<sequence length="254" mass="28171">MRSGKLWVDPDGGRTRPRKRARDCHPVNSPVVCLNISGIEGIQPTEQRELNLESSSMSSAKKVEYKITDFFTTGHSRSQENKVSTDLADVVTGLNSEKDLRPGDHSSTLQEPERLDFTKESLKVETDRPDCSGSILDLDFSFWEDPPPSTQTRKEWDLSDLGGISDHPLTELIDKDSVKGDTSTAQGKTVPPHESSPTHEEDMLRTIISLSPFQDSTRISQPQLDVPANTWGSLVSTLDVMATAIKHQSDKQDI</sequence>
<proteinExistence type="predicted"/>
<gene>
    <name evidence="2" type="ORF">NDU88_009475</name>
</gene>
<name>A0AAV7PVA6_PLEWA</name>
<feature type="region of interest" description="Disordered" evidence="1">
    <location>
        <begin position="177"/>
        <end position="200"/>
    </location>
</feature>
<dbReference type="Proteomes" id="UP001066276">
    <property type="component" value="Chromosome 7"/>
</dbReference>
<organism evidence="2 3">
    <name type="scientific">Pleurodeles waltl</name>
    <name type="common">Iberian ribbed newt</name>
    <dbReference type="NCBI Taxonomy" id="8319"/>
    <lineage>
        <taxon>Eukaryota</taxon>
        <taxon>Metazoa</taxon>
        <taxon>Chordata</taxon>
        <taxon>Craniata</taxon>
        <taxon>Vertebrata</taxon>
        <taxon>Euteleostomi</taxon>
        <taxon>Amphibia</taxon>
        <taxon>Batrachia</taxon>
        <taxon>Caudata</taxon>
        <taxon>Salamandroidea</taxon>
        <taxon>Salamandridae</taxon>
        <taxon>Pleurodelinae</taxon>
        <taxon>Pleurodeles</taxon>
    </lineage>
</organism>
<evidence type="ECO:0000313" key="2">
    <source>
        <dbReference type="EMBL" id="KAJ1131132.1"/>
    </source>
</evidence>
<keyword evidence="3" id="KW-1185">Reference proteome</keyword>
<protein>
    <submittedName>
        <fullName evidence="2">Uncharacterized protein</fullName>
    </submittedName>
</protein>